<proteinExistence type="predicted"/>
<dbReference type="AlphaFoldDB" id="A0A915KZ56"/>
<accession>A0A915KZ56</accession>
<dbReference type="Proteomes" id="UP000887565">
    <property type="component" value="Unplaced"/>
</dbReference>
<name>A0A915KZ56_ROMCU</name>
<organism evidence="1 2">
    <name type="scientific">Romanomermis culicivorax</name>
    <name type="common">Nematode worm</name>
    <dbReference type="NCBI Taxonomy" id="13658"/>
    <lineage>
        <taxon>Eukaryota</taxon>
        <taxon>Metazoa</taxon>
        <taxon>Ecdysozoa</taxon>
        <taxon>Nematoda</taxon>
        <taxon>Enoplea</taxon>
        <taxon>Dorylaimia</taxon>
        <taxon>Mermithida</taxon>
        <taxon>Mermithoidea</taxon>
        <taxon>Mermithidae</taxon>
        <taxon>Romanomermis</taxon>
    </lineage>
</organism>
<evidence type="ECO:0000313" key="1">
    <source>
        <dbReference type="Proteomes" id="UP000887565"/>
    </source>
</evidence>
<keyword evidence="1" id="KW-1185">Reference proteome</keyword>
<protein>
    <submittedName>
        <fullName evidence="2">Uncharacterized protein</fullName>
    </submittedName>
</protein>
<reference evidence="2" key="1">
    <citation type="submission" date="2022-11" db="UniProtKB">
        <authorList>
            <consortium name="WormBaseParasite"/>
        </authorList>
    </citation>
    <scope>IDENTIFICATION</scope>
</reference>
<dbReference type="WBParaSite" id="nRc.2.0.1.t43465-RA">
    <property type="protein sequence ID" value="nRc.2.0.1.t43465-RA"/>
    <property type="gene ID" value="nRc.2.0.1.g43465"/>
</dbReference>
<evidence type="ECO:0000313" key="2">
    <source>
        <dbReference type="WBParaSite" id="nRc.2.0.1.t43465-RA"/>
    </source>
</evidence>
<sequence>MAELRRLCPTKALEAMVQGRSPFSICIHVNGTTTDSEASHFCRSLLGDGNTRPELPVSVQFQQKFFNIDMMNFQELLVAQLRNPVYSTLSPSIWTFTHFYTFYPGSLGRHTDMFRVLFLCNNMLVRGHGKGMPRAIFLKDLPWPQSGLNYDTLDSASQKLIQKNIEAMEAASIDTVAPMSYKECLSFIRDERVLAHFRDVCVRNGHISKSDYNFPLYFISAMVLYVNGARPEVIYKSKLKYVRKFTDEGGIKYELIKLLDAKCGLSMTVMSPDIRTYFDLYQSL</sequence>